<dbReference type="GO" id="GO:0043565">
    <property type="term" value="F:sequence-specific DNA binding"/>
    <property type="evidence" value="ECO:0007669"/>
    <property type="project" value="InterPro"/>
</dbReference>
<feature type="domain" description="Nuclear receptor" evidence="11">
    <location>
        <begin position="63"/>
        <end position="144"/>
    </location>
</feature>
<keyword evidence="5" id="KW-0805">Transcription regulation</keyword>
<dbReference type="SMART" id="SM00399">
    <property type="entry name" value="ZnF_C4"/>
    <property type="match status" value="1"/>
</dbReference>
<keyword evidence="6" id="KW-0238">DNA-binding</keyword>
<evidence type="ECO:0000256" key="2">
    <source>
        <dbReference type="ARBA" id="ARBA00022723"/>
    </source>
</evidence>
<evidence type="ECO:0000256" key="3">
    <source>
        <dbReference type="ARBA" id="ARBA00022771"/>
    </source>
</evidence>
<dbReference type="PANTHER" id="PTHR24083">
    <property type="entry name" value="NUCLEAR HORMONE RECEPTOR"/>
    <property type="match status" value="1"/>
</dbReference>
<dbReference type="Gene3D" id="1.10.565.10">
    <property type="entry name" value="Retinoid X Receptor"/>
    <property type="match status" value="1"/>
</dbReference>
<dbReference type="SMART" id="SM00430">
    <property type="entry name" value="HOLI"/>
    <property type="match status" value="1"/>
</dbReference>
<evidence type="ECO:0000259" key="12">
    <source>
        <dbReference type="PROSITE" id="PS51843"/>
    </source>
</evidence>
<feature type="compositionally biased region" description="Low complexity" evidence="10">
    <location>
        <begin position="29"/>
        <end position="55"/>
    </location>
</feature>
<evidence type="ECO:0000256" key="5">
    <source>
        <dbReference type="ARBA" id="ARBA00023015"/>
    </source>
</evidence>
<evidence type="ECO:0000256" key="10">
    <source>
        <dbReference type="SAM" id="MobiDB-lite"/>
    </source>
</evidence>
<dbReference type="InterPro" id="IPR000536">
    <property type="entry name" value="Nucl_hrmn_rcpt_lig-bd"/>
</dbReference>
<dbReference type="InterPro" id="IPR001628">
    <property type="entry name" value="Znf_hrmn_rcpt"/>
</dbReference>
<dbReference type="Proteomes" id="UP000494206">
    <property type="component" value="Unassembled WGS sequence"/>
</dbReference>
<dbReference type="InterPro" id="IPR035500">
    <property type="entry name" value="NHR-like_dom_sf"/>
</dbReference>
<comment type="caution">
    <text evidence="13">The sequence shown here is derived from an EMBL/GenBank/DDBJ whole genome shotgun (WGS) entry which is preliminary data.</text>
</comment>
<name>A0A8S1EJ48_9PELO</name>
<comment type="similarity">
    <text evidence="1">Belongs to the nuclear hormone receptor family.</text>
</comment>
<gene>
    <name evidence="13" type="ORF">CBOVIS_LOCUS3219</name>
</gene>
<evidence type="ECO:0000313" key="14">
    <source>
        <dbReference type="Proteomes" id="UP000494206"/>
    </source>
</evidence>
<evidence type="ECO:0000256" key="1">
    <source>
        <dbReference type="ARBA" id="ARBA00005993"/>
    </source>
</evidence>
<evidence type="ECO:0000256" key="8">
    <source>
        <dbReference type="ARBA" id="ARBA00023170"/>
    </source>
</evidence>
<dbReference type="OrthoDB" id="5828275at2759"/>
<evidence type="ECO:0000256" key="4">
    <source>
        <dbReference type="ARBA" id="ARBA00022833"/>
    </source>
</evidence>
<organism evidence="13 14">
    <name type="scientific">Caenorhabditis bovis</name>
    <dbReference type="NCBI Taxonomy" id="2654633"/>
    <lineage>
        <taxon>Eukaryota</taxon>
        <taxon>Metazoa</taxon>
        <taxon>Ecdysozoa</taxon>
        <taxon>Nematoda</taxon>
        <taxon>Chromadorea</taxon>
        <taxon>Rhabditida</taxon>
        <taxon>Rhabditina</taxon>
        <taxon>Rhabditomorpha</taxon>
        <taxon>Rhabditoidea</taxon>
        <taxon>Rhabditidae</taxon>
        <taxon>Peloderinae</taxon>
        <taxon>Caenorhabditis</taxon>
    </lineage>
</organism>
<dbReference type="InterPro" id="IPR013088">
    <property type="entry name" value="Znf_NHR/GATA"/>
</dbReference>
<dbReference type="GO" id="GO:0008270">
    <property type="term" value="F:zinc ion binding"/>
    <property type="evidence" value="ECO:0007669"/>
    <property type="project" value="UniProtKB-KW"/>
</dbReference>
<dbReference type="SUPFAM" id="SSF48508">
    <property type="entry name" value="Nuclear receptor ligand-binding domain"/>
    <property type="match status" value="1"/>
</dbReference>
<dbReference type="Pfam" id="PF00105">
    <property type="entry name" value="zf-C4"/>
    <property type="match status" value="1"/>
</dbReference>
<dbReference type="PROSITE" id="PS51843">
    <property type="entry name" value="NR_LBD"/>
    <property type="match status" value="1"/>
</dbReference>
<keyword evidence="9" id="KW-0539">Nucleus</keyword>
<feature type="domain" description="NR LBD" evidence="12">
    <location>
        <begin position="162"/>
        <end position="390"/>
    </location>
</feature>
<keyword evidence="2" id="KW-0479">Metal-binding</keyword>
<keyword evidence="14" id="KW-1185">Reference proteome</keyword>
<dbReference type="CDD" id="cd06916">
    <property type="entry name" value="NR_DBD_like"/>
    <property type="match status" value="1"/>
</dbReference>
<proteinExistence type="inferred from homology"/>
<reference evidence="13 14" key="1">
    <citation type="submission" date="2020-04" db="EMBL/GenBank/DDBJ databases">
        <authorList>
            <person name="Laetsch R D."/>
            <person name="Stevens L."/>
            <person name="Kumar S."/>
            <person name="Blaxter L. M."/>
        </authorList>
    </citation>
    <scope>NUCLEOTIDE SEQUENCE [LARGE SCALE GENOMIC DNA]</scope>
</reference>
<dbReference type="AlphaFoldDB" id="A0A8S1EJ48"/>
<evidence type="ECO:0000256" key="9">
    <source>
        <dbReference type="ARBA" id="ARBA00023242"/>
    </source>
</evidence>
<evidence type="ECO:0000259" key="11">
    <source>
        <dbReference type="PROSITE" id="PS51030"/>
    </source>
</evidence>
<keyword evidence="3" id="KW-0863">Zinc-finger</keyword>
<keyword evidence="7" id="KW-0804">Transcription</keyword>
<dbReference type="GO" id="GO:0003700">
    <property type="term" value="F:DNA-binding transcription factor activity"/>
    <property type="evidence" value="ECO:0007669"/>
    <property type="project" value="InterPro"/>
</dbReference>
<dbReference type="Pfam" id="PF00104">
    <property type="entry name" value="Hormone_recep"/>
    <property type="match status" value="1"/>
</dbReference>
<protein>
    <submittedName>
        <fullName evidence="13">Uncharacterized protein</fullName>
    </submittedName>
</protein>
<accession>A0A8S1EJ48</accession>
<evidence type="ECO:0000313" key="13">
    <source>
        <dbReference type="EMBL" id="CAB3400239.1"/>
    </source>
</evidence>
<sequence>MIHNQQLFLPIIGYNDSFVIYSPSAISSTSGSSTSSPSPSLSKASTPSKKTSSSSGKERRVFDLPCAICSCPATGYHYNVASCNGCKTFFRRCILSKSSFRCIRVNSKCLSDLSQYADGTRIKCRSCRLDRCLQQGMRREAVTSSVYNSEMKLPSDLYISSISEPSTSSAIKCVNDTTSKMRHCLHLIRRLRDIPEWLTIDLACAIEYIKNIPGFDSFNINDQEELLRSAAFQITIAIQAIDSYFEGHKSITLPDGTDLFELVNRSGDGADRMYVNMFTTILDPLYREEFTIDELSLALNLLFFSIVPSSSLSTVGQLLLDEKKTQSMRNLLVLLMTQDSTKFAGRFGRLTALNELFSKVTSNHRQKMLEADERRLKLRDYLIEQVVFGYRGEAL</sequence>
<evidence type="ECO:0000256" key="6">
    <source>
        <dbReference type="ARBA" id="ARBA00023125"/>
    </source>
</evidence>
<dbReference type="PRINTS" id="PR00398">
    <property type="entry name" value="STRDHORMONER"/>
</dbReference>
<keyword evidence="8" id="KW-0675">Receptor</keyword>
<dbReference type="InterPro" id="IPR050274">
    <property type="entry name" value="Nuclear_hormone_rcpt_NR2"/>
</dbReference>
<dbReference type="EMBL" id="CADEPM010000002">
    <property type="protein sequence ID" value="CAB3400239.1"/>
    <property type="molecule type" value="Genomic_DNA"/>
</dbReference>
<dbReference type="Gene3D" id="3.30.50.10">
    <property type="entry name" value="Erythroid Transcription Factor GATA-1, subunit A"/>
    <property type="match status" value="1"/>
</dbReference>
<keyword evidence="4" id="KW-0862">Zinc</keyword>
<dbReference type="PROSITE" id="PS51030">
    <property type="entry name" value="NUCLEAR_REC_DBD_2"/>
    <property type="match status" value="1"/>
</dbReference>
<feature type="region of interest" description="Disordered" evidence="10">
    <location>
        <begin position="29"/>
        <end position="56"/>
    </location>
</feature>
<dbReference type="SUPFAM" id="SSF57716">
    <property type="entry name" value="Glucocorticoid receptor-like (DNA-binding domain)"/>
    <property type="match status" value="1"/>
</dbReference>
<evidence type="ECO:0000256" key="7">
    <source>
        <dbReference type="ARBA" id="ARBA00023163"/>
    </source>
</evidence>
<dbReference type="InterPro" id="IPR001723">
    <property type="entry name" value="Nuclear_hrmn_rcpt"/>
</dbReference>
<dbReference type="PRINTS" id="PR00047">
    <property type="entry name" value="STROIDFINGER"/>
</dbReference>